<reference evidence="2" key="1">
    <citation type="submission" date="2022-11" db="UniProtKB">
        <authorList>
            <consortium name="WormBaseParasite"/>
        </authorList>
    </citation>
    <scope>IDENTIFICATION</scope>
</reference>
<evidence type="ECO:0000313" key="1">
    <source>
        <dbReference type="Proteomes" id="UP000887579"/>
    </source>
</evidence>
<organism evidence="1 2">
    <name type="scientific">Panagrolaimus sp. ES5</name>
    <dbReference type="NCBI Taxonomy" id="591445"/>
    <lineage>
        <taxon>Eukaryota</taxon>
        <taxon>Metazoa</taxon>
        <taxon>Ecdysozoa</taxon>
        <taxon>Nematoda</taxon>
        <taxon>Chromadorea</taxon>
        <taxon>Rhabditida</taxon>
        <taxon>Tylenchina</taxon>
        <taxon>Panagrolaimomorpha</taxon>
        <taxon>Panagrolaimoidea</taxon>
        <taxon>Panagrolaimidae</taxon>
        <taxon>Panagrolaimus</taxon>
    </lineage>
</organism>
<evidence type="ECO:0000313" key="2">
    <source>
        <dbReference type="WBParaSite" id="ES5_v2.g13986.t1"/>
    </source>
</evidence>
<dbReference type="WBParaSite" id="ES5_v2.g13986.t1">
    <property type="protein sequence ID" value="ES5_v2.g13986.t1"/>
    <property type="gene ID" value="ES5_v2.g13986"/>
</dbReference>
<accession>A0AC34FAM8</accession>
<name>A0AC34FAM8_9BILA</name>
<proteinExistence type="predicted"/>
<dbReference type="Proteomes" id="UP000887579">
    <property type="component" value="Unplaced"/>
</dbReference>
<protein>
    <submittedName>
        <fullName evidence="2">Heat shock protein 70</fullName>
    </submittedName>
</protein>
<sequence>MISSELRWEIPKNIAMNSINNAAIGIDLGTTRCCCAVKRKDGISTVPIDNSGDERLLPSYIGYEEEKVKCGKLVVKRLSNFKNSAVFDVKRIIGRKFNDIFIDPNWTFSLICDNEENPLIKIQGFQKEIFLSPIEVSAALLKHVKNKAEEFQGKKLENVVITVPAVFTNYQCADTIKAAFLAEWKAVKLLPEPVAAAFTYFIDREIPNNSTLLLFDLGGGTLDVCVFKIINDKITFLSNEGDSKLGGRDFDNLLFEYFKKRLIDEFNVDNVEKKKHKLLEKCEEIKETLSSSNSDSLDVDDYDPSKDGNITVTREEFELMSQDLLKRIRMTINMALKNVKPSDINDIILVGGGSRMPMIKTLLEEFFPGIRQRCEVHPDEVVAMGAAYYACHLLSNPEMANTWITEDNLKKDENVENEKTLSDSKPKEIPTETLFTIHQGPDEVVSNRTMETTIFIDSNGNIVGTTELIAKHWIWGFRGILFKFVSFFEEFIKLFSGGVRVTVYGENDKILWEMEWRLFGTNMHSSSIRNWFEKIPAELLPSVKKATIAHKHSFEIEGKL</sequence>